<name>A0ABR8XS86_9BACL</name>
<dbReference type="InterPro" id="IPR002109">
    <property type="entry name" value="Glutaredoxin"/>
</dbReference>
<evidence type="ECO:0000313" key="2">
    <source>
        <dbReference type="EMBL" id="MBD8034792.1"/>
    </source>
</evidence>
<organism evidence="2 3">
    <name type="scientific">Solibacillus merdavium</name>
    <dbReference type="NCBI Taxonomy" id="2762218"/>
    <lineage>
        <taxon>Bacteria</taxon>
        <taxon>Bacillati</taxon>
        <taxon>Bacillota</taxon>
        <taxon>Bacilli</taxon>
        <taxon>Bacillales</taxon>
        <taxon>Caryophanaceae</taxon>
        <taxon>Solibacillus</taxon>
    </lineage>
</organism>
<dbReference type="Proteomes" id="UP000600565">
    <property type="component" value="Unassembled WGS sequence"/>
</dbReference>
<dbReference type="CDD" id="cd02976">
    <property type="entry name" value="NrdH"/>
    <property type="match status" value="1"/>
</dbReference>
<keyword evidence="3" id="KW-1185">Reference proteome</keyword>
<dbReference type="EMBL" id="JACSPW010000023">
    <property type="protein sequence ID" value="MBD8034792.1"/>
    <property type="molecule type" value="Genomic_DNA"/>
</dbReference>
<proteinExistence type="predicted"/>
<dbReference type="Pfam" id="PF00462">
    <property type="entry name" value="Glutaredoxin"/>
    <property type="match status" value="1"/>
</dbReference>
<evidence type="ECO:0000313" key="3">
    <source>
        <dbReference type="Proteomes" id="UP000600565"/>
    </source>
</evidence>
<feature type="domain" description="Glutaredoxin" evidence="1">
    <location>
        <begin position="6"/>
        <end position="60"/>
    </location>
</feature>
<accession>A0ABR8XS86</accession>
<dbReference type="Gene3D" id="3.40.30.10">
    <property type="entry name" value="Glutaredoxin"/>
    <property type="match status" value="1"/>
</dbReference>
<dbReference type="InterPro" id="IPR011767">
    <property type="entry name" value="GLR_AS"/>
</dbReference>
<dbReference type="InterPro" id="IPR036249">
    <property type="entry name" value="Thioredoxin-like_sf"/>
</dbReference>
<dbReference type="PROSITE" id="PS51354">
    <property type="entry name" value="GLUTAREDOXIN_2"/>
    <property type="match status" value="1"/>
</dbReference>
<comment type="caution">
    <text evidence="2">The sequence shown here is derived from an EMBL/GenBank/DDBJ whole genome shotgun (WGS) entry which is preliminary data.</text>
</comment>
<protein>
    <submittedName>
        <fullName evidence="2">Glutaredoxin family protein</fullName>
    </submittedName>
</protein>
<sequence>MSKTEVIIYGADWCVHCINAKDWLDKENIPYEFKNIDKPQNKAYLKDLNVQGIPFIEVKTEGMDTVHIQGFNPDQLLDTI</sequence>
<dbReference type="SUPFAM" id="SSF52833">
    <property type="entry name" value="Thioredoxin-like"/>
    <property type="match status" value="1"/>
</dbReference>
<dbReference type="PROSITE" id="PS00195">
    <property type="entry name" value="GLUTAREDOXIN_1"/>
    <property type="match status" value="1"/>
</dbReference>
<reference evidence="2 3" key="1">
    <citation type="submission" date="2020-08" db="EMBL/GenBank/DDBJ databases">
        <title>A Genomic Blueprint of the Chicken Gut Microbiome.</title>
        <authorList>
            <person name="Gilroy R."/>
            <person name="Ravi A."/>
            <person name="Getino M."/>
            <person name="Pursley I."/>
            <person name="Horton D.L."/>
            <person name="Alikhan N.-F."/>
            <person name="Baker D."/>
            <person name="Gharbi K."/>
            <person name="Hall N."/>
            <person name="Watson M."/>
            <person name="Adriaenssens E.M."/>
            <person name="Foster-Nyarko E."/>
            <person name="Jarju S."/>
            <person name="Secka A."/>
            <person name="Antonio M."/>
            <person name="Oren A."/>
            <person name="Chaudhuri R."/>
            <person name="La Ragione R.M."/>
            <person name="Hildebrand F."/>
            <person name="Pallen M.J."/>
        </authorList>
    </citation>
    <scope>NUCLEOTIDE SEQUENCE [LARGE SCALE GENOMIC DNA]</scope>
    <source>
        <strain evidence="2 3">Sa1YVA6</strain>
    </source>
</reference>
<evidence type="ECO:0000259" key="1">
    <source>
        <dbReference type="Pfam" id="PF00462"/>
    </source>
</evidence>
<gene>
    <name evidence="2" type="ORF">H9632_17140</name>
</gene>
<dbReference type="RefSeq" id="WP_191705278.1">
    <property type="nucleotide sequence ID" value="NZ_JACSPW010000023.1"/>
</dbReference>